<dbReference type="Proteomes" id="UP001056120">
    <property type="component" value="Linkage Group LG17"/>
</dbReference>
<protein>
    <submittedName>
        <fullName evidence="1">Uncharacterized protein</fullName>
    </submittedName>
</protein>
<gene>
    <name evidence="1" type="ORF">L1987_50815</name>
</gene>
<sequence>MTTKFGTTIVPSGAVGEDDMAELLYLFDVLKWRSSIDTTLGEAALMHMSGDGMGFHHHLFVNRKMKIEEEVAKAKKKNLETKYPLWFNFFDKFSETDLREFRLGLENKIVNVKRRKIINEFVNNLVVDPAGVHDNMIMQSSNPNYVNLIMRPVIMPSDSMVNMMLNEVDYDVVCDGGSFWAQPPLMEDCFSTEFLQQVNGLDVGRALLPTVTSACPIGTITFPSLLSLLPESSTGKILVSNITGEKFLYVGCKDELICLG</sequence>
<organism evidence="1 2">
    <name type="scientific">Smallanthus sonchifolius</name>
    <dbReference type="NCBI Taxonomy" id="185202"/>
    <lineage>
        <taxon>Eukaryota</taxon>
        <taxon>Viridiplantae</taxon>
        <taxon>Streptophyta</taxon>
        <taxon>Embryophyta</taxon>
        <taxon>Tracheophyta</taxon>
        <taxon>Spermatophyta</taxon>
        <taxon>Magnoliopsida</taxon>
        <taxon>eudicotyledons</taxon>
        <taxon>Gunneridae</taxon>
        <taxon>Pentapetalae</taxon>
        <taxon>asterids</taxon>
        <taxon>campanulids</taxon>
        <taxon>Asterales</taxon>
        <taxon>Asteraceae</taxon>
        <taxon>Asteroideae</taxon>
        <taxon>Heliantheae alliance</taxon>
        <taxon>Millerieae</taxon>
        <taxon>Smallanthus</taxon>
    </lineage>
</organism>
<evidence type="ECO:0000313" key="1">
    <source>
        <dbReference type="EMBL" id="KAI3760420.1"/>
    </source>
</evidence>
<reference evidence="2" key="1">
    <citation type="journal article" date="2022" name="Mol. Ecol. Resour.">
        <title>The genomes of chicory, endive, great burdock and yacon provide insights into Asteraceae palaeo-polyploidization history and plant inulin production.</title>
        <authorList>
            <person name="Fan W."/>
            <person name="Wang S."/>
            <person name="Wang H."/>
            <person name="Wang A."/>
            <person name="Jiang F."/>
            <person name="Liu H."/>
            <person name="Zhao H."/>
            <person name="Xu D."/>
            <person name="Zhang Y."/>
        </authorList>
    </citation>
    <scope>NUCLEOTIDE SEQUENCE [LARGE SCALE GENOMIC DNA]</scope>
    <source>
        <strain evidence="2">cv. Yunnan</strain>
    </source>
</reference>
<name>A0ACB9ENW2_9ASTR</name>
<keyword evidence="2" id="KW-1185">Reference proteome</keyword>
<reference evidence="1 2" key="2">
    <citation type="journal article" date="2022" name="Mol. Ecol. Resour.">
        <title>The genomes of chicory, endive, great burdock and yacon provide insights into Asteraceae paleo-polyploidization history and plant inulin production.</title>
        <authorList>
            <person name="Fan W."/>
            <person name="Wang S."/>
            <person name="Wang H."/>
            <person name="Wang A."/>
            <person name="Jiang F."/>
            <person name="Liu H."/>
            <person name="Zhao H."/>
            <person name="Xu D."/>
            <person name="Zhang Y."/>
        </authorList>
    </citation>
    <scope>NUCLEOTIDE SEQUENCE [LARGE SCALE GENOMIC DNA]</scope>
    <source>
        <strain evidence="2">cv. Yunnan</strain>
        <tissue evidence="1">Leaves</tissue>
    </source>
</reference>
<dbReference type="EMBL" id="CM042034">
    <property type="protein sequence ID" value="KAI3760420.1"/>
    <property type="molecule type" value="Genomic_DNA"/>
</dbReference>
<comment type="caution">
    <text evidence="1">The sequence shown here is derived from an EMBL/GenBank/DDBJ whole genome shotgun (WGS) entry which is preliminary data.</text>
</comment>
<evidence type="ECO:0000313" key="2">
    <source>
        <dbReference type="Proteomes" id="UP001056120"/>
    </source>
</evidence>
<accession>A0ACB9ENW2</accession>
<proteinExistence type="predicted"/>